<evidence type="ECO:0000256" key="3">
    <source>
        <dbReference type="ARBA" id="ARBA00022723"/>
    </source>
</evidence>
<keyword evidence="3" id="KW-0479">Metal-binding</keyword>
<reference evidence="8 9" key="1">
    <citation type="submission" date="2017-08" db="EMBL/GenBank/DDBJ databases">
        <authorList>
            <person name="de Groot N.N."/>
        </authorList>
    </citation>
    <scope>NUCLEOTIDE SEQUENCE [LARGE SCALE GENOMIC DNA]</scope>
    <source>
        <strain evidence="8 9">JC228</strain>
    </source>
</reference>
<evidence type="ECO:0000259" key="7">
    <source>
        <dbReference type="Pfam" id="PF01321"/>
    </source>
</evidence>
<dbReference type="InterPro" id="IPR000587">
    <property type="entry name" value="Creatinase_N"/>
</dbReference>
<evidence type="ECO:0000313" key="9">
    <source>
        <dbReference type="Proteomes" id="UP000219546"/>
    </source>
</evidence>
<dbReference type="OrthoDB" id="9806388at2"/>
<keyword evidence="9" id="KW-1185">Reference proteome</keyword>
<feature type="domain" description="Peptidase M24" evidence="6">
    <location>
        <begin position="146"/>
        <end position="348"/>
    </location>
</feature>
<dbReference type="AlphaFoldDB" id="A0A285CWG5"/>
<protein>
    <submittedName>
        <fullName evidence="8">Xaa-Pro aminopeptidase</fullName>
    </submittedName>
</protein>
<organism evidence="8 9">
    <name type="scientific">Bacillus oleivorans</name>
    <dbReference type="NCBI Taxonomy" id="1448271"/>
    <lineage>
        <taxon>Bacteria</taxon>
        <taxon>Bacillati</taxon>
        <taxon>Bacillota</taxon>
        <taxon>Bacilli</taxon>
        <taxon>Bacillales</taxon>
        <taxon>Bacillaceae</taxon>
        <taxon>Bacillus</taxon>
    </lineage>
</organism>
<accession>A0A285CWG5</accession>
<comment type="cofactor">
    <cofactor evidence="1">
        <name>Mn(2+)</name>
        <dbReference type="ChEBI" id="CHEBI:29035"/>
    </cofactor>
</comment>
<dbReference type="InterPro" id="IPR001714">
    <property type="entry name" value="Pept_M24_MAP"/>
</dbReference>
<dbReference type="Gene3D" id="3.40.350.10">
    <property type="entry name" value="Creatinase/prolidase N-terminal domain"/>
    <property type="match status" value="1"/>
</dbReference>
<name>A0A285CWG5_9BACI</name>
<feature type="domain" description="Creatinase N-terminal" evidence="7">
    <location>
        <begin position="6"/>
        <end position="138"/>
    </location>
</feature>
<dbReference type="FunFam" id="3.90.230.10:FF:000014">
    <property type="entry name" value="Aminopeptidase P family protein"/>
    <property type="match status" value="1"/>
</dbReference>
<dbReference type="InterPro" id="IPR036005">
    <property type="entry name" value="Creatinase/aminopeptidase-like"/>
</dbReference>
<dbReference type="PROSITE" id="PS00491">
    <property type="entry name" value="PROLINE_PEPTIDASE"/>
    <property type="match status" value="1"/>
</dbReference>
<dbReference type="PANTHER" id="PTHR46112">
    <property type="entry name" value="AMINOPEPTIDASE"/>
    <property type="match status" value="1"/>
</dbReference>
<dbReference type="InterPro" id="IPR000994">
    <property type="entry name" value="Pept_M24"/>
</dbReference>
<dbReference type="Pfam" id="PF01321">
    <property type="entry name" value="Creatinase_N"/>
    <property type="match status" value="1"/>
</dbReference>
<evidence type="ECO:0000256" key="4">
    <source>
        <dbReference type="ARBA" id="ARBA00022801"/>
    </source>
</evidence>
<keyword evidence="5" id="KW-0464">Manganese</keyword>
<evidence type="ECO:0000313" key="8">
    <source>
        <dbReference type="EMBL" id="SNX71418.1"/>
    </source>
</evidence>
<comment type="similarity">
    <text evidence="2">Belongs to the peptidase M24B family.</text>
</comment>
<dbReference type="Proteomes" id="UP000219546">
    <property type="component" value="Unassembled WGS sequence"/>
</dbReference>
<dbReference type="GO" id="GO:0046872">
    <property type="term" value="F:metal ion binding"/>
    <property type="evidence" value="ECO:0007669"/>
    <property type="project" value="UniProtKB-KW"/>
</dbReference>
<dbReference type="EMBL" id="OAOP01000005">
    <property type="protein sequence ID" value="SNX71418.1"/>
    <property type="molecule type" value="Genomic_DNA"/>
</dbReference>
<keyword evidence="8" id="KW-0645">Protease</keyword>
<dbReference type="InterPro" id="IPR001131">
    <property type="entry name" value="Peptidase_M24B_aminopep-P_CS"/>
</dbReference>
<sequence>MNAKNEALQAWMNESNVDVSIATSKYNVFYLSGYYSEPHERLLAYVSFKNQQPILLCPAMEVHDAKNAAPHAEVIGYLDTDDSMELLSNEIKKRSSQFAVVALEKEHLHVLRFESLLKAFPETKWVSLEDKLQMLRMVKDEEEIKKIQKACELADFAVEVGVKTLREGITEMEVIAEIEYEVKKKGVREMSFSTMVLAGPNAASPHGTPGAAKVKKGDLVLFDLGVIFEGYCSDITRTVAFGDISEEQAKIYETVKNAEMKAIEACRIGKTCADIDNIARNYIKDAGYSAYFPHRLGHGLGLSVHEFPSLTGHNQVPLEKGMCFTIEPGIYVPNVAGVRIEDDIVVTANEPLVLTKYPKELQIII</sequence>
<dbReference type="SUPFAM" id="SSF53092">
    <property type="entry name" value="Creatinase/prolidase N-terminal domain"/>
    <property type="match status" value="1"/>
</dbReference>
<evidence type="ECO:0000256" key="1">
    <source>
        <dbReference type="ARBA" id="ARBA00001936"/>
    </source>
</evidence>
<dbReference type="InterPro" id="IPR050659">
    <property type="entry name" value="Peptidase_M24B"/>
</dbReference>
<dbReference type="Gene3D" id="3.90.230.10">
    <property type="entry name" value="Creatinase/methionine aminopeptidase superfamily"/>
    <property type="match status" value="1"/>
</dbReference>
<dbReference type="PRINTS" id="PR00599">
    <property type="entry name" value="MAPEPTIDASE"/>
</dbReference>
<dbReference type="Pfam" id="PF00557">
    <property type="entry name" value="Peptidase_M24"/>
    <property type="match status" value="1"/>
</dbReference>
<dbReference type="RefSeq" id="WP_097158990.1">
    <property type="nucleotide sequence ID" value="NZ_JBEPMQ010000004.1"/>
</dbReference>
<evidence type="ECO:0000256" key="2">
    <source>
        <dbReference type="ARBA" id="ARBA00008766"/>
    </source>
</evidence>
<dbReference type="PANTHER" id="PTHR46112:SF10">
    <property type="entry name" value="DIPEPTIDASE YKVY-RELATED"/>
    <property type="match status" value="1"/>
</dbReference>
<dbReference type="GO" id="GO:0008235">
    <property type="term" value="F:metalloexopeptidase activity"/>
    <property type="evidence" value="ECO:0007669"/>
    <property type="project" value="UniProtKB-ARBA"/>
</dbReference>
<keyword evidence="8" id="KW-0031">Aminopeptidase</keyword>
<keyword evidence="4" id="KW-0378">Hydrolase</keyword>
<dbReference type="SUPFAM" id="SSF55920">
    <property type="entry name" value="Creatinase/aminopeptidase"/>
    <property type="match status" value="1"/>
</dbReference>
<dbReference type="CDD" id="cd01092">
    <property type="entry name" value="APP-like"/>
    <property type="match status" value="1"/>
</dbReference>
<proteinExistence type="inferred from homology"/>
<gene>
    <name evidence="8" type="ORF">SAMN05877753_105180</name>
</gene>
<evidence type="ECO:0000256" key="5">
    <source>
        <dbReference type="ARBA" id="ARBA00023211"/>
    </source>
</evidence>
<dbReference type="InterPro" id="IPR029149">
    <property type="entry name" value="Creatin/AminoP/Spt16_N"/>
</dbReference>
<evidence type="ECO:0000259" key="6">
    <source>
        <dbReference type="Pfam" id="PF00557"/>
    </source>
</evidence>
<dbReference type="GO" id="GO:0004177">
    <property type="term" value="F:aminopeptidase activity"/>
    <property type="evidence" value="ECO:0007669"/>
    <property type="project" value="UniProtKB-KW"/>
</dbReference>